<dbReference type="InterPro" id="IPR051087">
    <property type="entry name" value="Mitochondrial_ACSM"/>
</dbReference>
<evidence type="ECO:0000256" key="4">
    <source>
        <dbReference type="ARBA" id="ARBA00022840"/>
    </source>
</evidence>
<protein>
    <submittedName>
        <fullName evidence="7">AMP-dependent synthetase</fullName>
    </submittedName>
</protein>
<sequence length="539" mass="58202">MSSPTERVSALLRDFREDVSAIWLMCDRHPEDAVAFTVVDEDLSASDVTFGDLRSRSTHFAAGLVELGVEPGDRVATLMGKGLDFLTAVLGTWRAGAVYVPLFTAFGPQAIASRLERSRAVVVVTDAGQRAKLDPGPDMPAERPWRVVIADESAARESDVTLAALLRSDGSAFSPLTGGDAPIVHMFTSGTTGTPKGVIHPLHHVAAWQSYLEHGLHVTADDNYWCAADPGWAYGFYSAVAAPLAAGTRSILVKGAFNAATTWKVLKALQVTNFTAAPTVYRALRASDDGDTTLGLRRASSAGEPLTPEVNVWAEKRLGIRVHDHYGQTEIGMLLGNCHHPQLAREPKAGSMGRALPGFEVVVLHQQSDDVAPMGELGRLAVEIEASPLMTFAGYQQPSPSADKFAADGRYYLTGDLAKVDVEDDYFFSSRDDDVIIMAGYRIGPFEVESVLSQHDAVSEAAVVAVPDEIRGEVMEAHVALRPGYTAGEALAVELQRWVKEKFAAHAYPRAVHFTDALPKTPSGKVQRYLLRQRSGEPQ</sequence>
<accession>A0A3N0GHX2</accession>
<dbReference type="Pfam" id="PF00501">
    <property type="entry name" value="AMP-binding"/>
    <property type="match status" value="1"/>
</dbReference>
<gene>
    <name evidence="7" type="ORF">EFL26_19640</name>
</gene>
<dbReference type="InterPro" id="IPR025110">
    <property type="entry name" value="AMP-bd_C"/>
</dbReference>
<proteinExistence type="inferred from homology"/>
<evidence type="ECO:0000313" key="8">
    <source>
        <dbReference type="Proteomes" id="UP000279994"/>
    </source>
</evidence>
<dbReference type="GO" id="GO:0005524">
    <property type="term" value="F:ATP binding"/>
    <property type="evidence" value="ECO:0007669"/>
    <property type="project" value="UniProtKB-KW"/>
</dbReference>
<dbReference type="RefSeq" id="WP_123224619.1">
    <property type="nucleotide sequence ID" value="NZ_RJSF01000046.1"/>
</dbReference>
<dbReference type="GO" id="GO:0016405">
    <property type="term" value="F:CoA-ligase activity"/>
    <property type="evidence" value="ECO:0007669"/>
    <property type="project" value="UniProtKB-ARBA"/>
</dbReference>
<keyword evidence="3" id="KW-0547">Nucleotide-binding</keyword>
<dbReference type="EMBL" id="RJSF01000046">
    <property type="protein sequence ID" value="RNM12037.1"/>
    <property type="molecule type" value="Genomic_DNA"/>
</dbReference>
<dbReference type="GO" id="GO:0006633">
    <property type="term" value="P:fatty acid biosynthetic process"/>
    <property type="evidence" value="ECO:0007669"/>
    <property type="project" value="TreeGrafter"/>
</dbReference>
<reference evidence="7 8" key="1">
    <citation type="submission" date="2018-11" db="EMBL/GenBank/DDBJ databases">
        <authorList>
            <person name="Li F."/>
        </authorList>
    </citation>
    <scope>NUCLEOTIDE SEQUENCE [LARGE SCALE GENOMIC DNA]</scope>
    <source>
        <strain evidence="7 8">Gsoil 818</strain>
    </source>
</reference>
<dbReference type="GO" id="GO:0004321">
    <property type="term" value="F:fatty-acyl-CoA synthase activity"/>
    <property type="evidence" value="ECO:0007669"/>
    <property type="project" value="TreeGrafter"/>
</dbReference>
<evidence type="ECO:0000256" key="2">
    <source>
        <dbReference type="ARBA" id="ARBA00022598"/>
    </source>
</evidence>
<keyword evidence="8" id="KW-1185">Reference proteome</keyword>
<dbReference type="AlphaFoldDB" id="A0A3N0GHX2"/>
<dbReference type="Pfam" id="PF13193">
    <property type="entry name" value="AMP-binding_C"/>
    <property type="match status" value="1"/>
</dbReference>
<evidence type="ECO:0000259" key="5">
    <source>
        <dbReference type="Pfam" id="PF00501"/>
    </source>
</evidence>
<dbReference type="InterPro" id="IPR042099">
    <property type="entry name" value="ANL_N_sf"/>
</dbReference>
<evidence type="ECO:0000259" key="6">
    <source>
        <dbReference type="Pfam" id="PF13193"/>
    </source>
</evidence>
<dbReference type="OrthoDB" id="9803968at2"/>
<keyword evidence="2" id="KW-0436">Ligase</keyword>
<feature type="domain" description="AMP-dependent synthetase/ligase" evidence="5">
    <location>
        <begin position="27"/>
        <end position="382"/>
    </location>
</feature>
<dbReference type="InterPro" id="IPR045851">
    <property type="entry name" value="AMP-bd_C_sf"/>
</dbReference>
<name>A0A3N0GHX2_9ACTN</name>
<dbReference type="PANTHER" id="PTHR43605:SF10">
    <property type="entry name" value="ACYL-COA SYNTHETASE MEDIUM CHAIN FAMILY MEMBER 3"/>
    <property type="match status" value="1"/>
</dbReference>
<keyword evidence="4" id="KW-0067">ATP-binding</keyword>
<dbReference type="GO" id="GO:0015645">
    <property type="term" value="F:fatty acid ligase activity"/>
    <property type="evidence" value="ECO:0007669"/>
    <property type="project" value="TreeGrafter"/>
</dbReference>
<organism evidence="7 8">
    <name type="scientific">Nocardioides pocheonensis</name>
    <dbReference type="NCBI Taxonomy" id="661485"/>
    <lineage>
        <taxon>Bacteria</taxon>
        <taxon>Bacillati</taxon>
        <taxon>Actinomycetota</taxon>
        <taxon>Actinomycetes</taxon>
        <taxon>Propionibacteriales</taxon>
        <taxon>Nocardioidaceae</taxon>
        <taxon>Nocardioides</taxon>
    </lineage>
</organism>
<dbReference type="SUPFAM" id="SSF56801">
    <property type="entry name" value="Acetyl-CoA synthetase-like"/>
    <property type="match status" value="1"/>
</dbReference>
<dbReference type="GO" id="GO:0006637">
    <property type="term" value="P:acyl-CoA metabolic process"/>
    <property type="evidence" value="ECO:0007669"/>
    <property type="project" value="TreeGrafter"/>
</dbReference>
<feature type="domain" description="AMP-binding enzyme C-terminal" evidence="6">
    <location>
        <begin position="447"/>
        <end position="525"/>
    </location>
</feature>
<dbReference type="Gene3D" id="3.40.50.12780">
    <property type="entry name" value="N-terminal domain of ligase-like"/>
    <property type="match status" value="1"/>
</dbReference>
<evidence type="ECO:0000313" key="7">
    <source>
        <dbReference type="EMBL" id="RNM12037.1"/>
    </source>
</evidence>
<dbReference type="Proteomes" id="UP000279994">
    <property type="component" value="Unassembled WGS sequence"/>
</dbReference>
<evidence type="ECO:0000256" key="3">
    <source>
        <dbReference type="ARBA" id="ARBA00022741"/>
    </source>
</evidence>
<dbReference type="InterPro" id="IPR000873">
    <property type="entry name" value="AMP-dep_synth/lig_dom"/>
</dbReference>
<dbReference type="PANTHER" id="PTHR43605">
    <property type="entry name" value="ACYL-COENZYME A SYNTHETASE"/>
    <property type="match status" value="1"/>
</dbReference>
<dbReference type="Gene3D" id="3.30.300.30">
    <property type="match status" value="1"/>
</dbReference>
<evidence type="ECO:0000256" key="1">
    <source>
        <dbReference type="ARBA" id="ARBA00006432"/>
    </source>
</evidence>
<comment type="similarity">
    <text evidence="1">Belongs to the ATP-dependent AMP-binding enzyme family.</text>
</comment>
<comment type="caution">
    <text evidence="7">The sequence shown here is derived from an EMBL/GenBank/DDBJ whole genome shotgun (WGS) entry which is preliminary data.</text>
</comment>